<dbReference type="InterPro" id="IPR035965">
    <property type="entry name" value="PAS-like_dom_sf"/>
</dbReference>
<dbReference type="RefSeq" id="WP_220109446.1">
    <property type="nucleotide sequence ID" value="NZ_JAHZST010000005.1"/>
</dbReference>
<dbReference type="InterPro" id="IPR043128">
    <property type="entry name" value="Rev_trsase/Diguanyl_cyclase"/>
</dbReference>
<evidence type="ECO:0000259" key="1">
    <source>
        <dbReference type="PROSITE" id="PS50887"/>
    </source>
</evidence>
<dbReference type="Gene3D" id="3.30.450.20">
    <property type="entry name" value="PAS domain"/>
    <property type="match status" value="1"/>
</dbReference>
<dbReference type="EMBL" id="JAHZST010000005">
    <property type="protein sequence ID" value="MBW8183874.1"/>
    <property type="molecule type" value="Genomic_DNA"/>
</dbReference>
<dbReference type="PANTHER" id="PTHR44757">
    <property type="entry name" value="DIGUANYLATE CYCLASE DGCP"/>
    <property type="match status" value="1"/>
</dbReference>
<dbReference type="SUPFAM" id="SSF55785">
    <property type="entry name" value="PYP-like sensor domain (PAS domain)"/>
    <property type="match status" value="1"/>
</dbReference>
<dbReference type="Proteomes" id="UP001195963">
    <property type="component" value="Unassembled WGS sequence"/>
</dbReference>
<sequence length="468" mass="52993">MTDIEEALALLAAPCTDERFFQRALKALALVTQCRWAAFGRPSEVAGKAEVVAFCDLKHTVPGFEFDLEGSPCELIYRQKYPDTHLLFAKDLQTKFPNFQLIKDLGANSYQAELILDDGGHPIGHILVMDPLPQTETMKSKEFFRLLAQRIGVEYKRLLISRELALHKQMIAVTEHLMSFVDDSYTYHVVSKGYESLFNKSSQEIVGKSVEQVHGKVVFNDVLKPLLDRTLKGETVQTRIWIHPPHTAPQYMNILHNPYFNEKGNIVGVIVSAHNITDMHAANEKIQQLANHDPLTGMLNRRALFEVMEGKLREQEQAKLQLAVLYIDLDGFQQINDRYGHHQGDKVLRYVASKIQDTTIDSEIVARIGGDEFIVLASFPHGNTYEHYQLQLEDLCDRLNSQLFIDIDIEGQSLPLSASIGHCLVNDATMELSAIISKADKDMYRNKRNERLGLVSMATGFIRQTPSQ</sequence>
<dbReference type="Pfam" id="PF08448">
    <property type="entry name" value="PAS_4"/>
    <property type="match status" value="1"/>
</dbReference>
<evidence type="ECO:0000313" key="3">
    <source>
        <dbReference type="Proteomes" id="UP001195963"/>
    </source>
</evidence>
<protein>
    <submittedName>
        <fullName evidence="2">GGDEF domain-containing protein</fullName>
    </submittedName>
</protein>
<gene>
    <name evidence="2" type="ORF">K0625_09340</name>
</gene>
<dbReference type="PROSITE" id="PS50887">
    <property type="entry name" value="GGDEF"/>
    <property type="match status" value="1"/>
</dbReference>
<evidence type="ECO:0000313" key="2">
    <source>
        <dbReference type="EMBL" id="MBW8183874.1"/>
    </source>
</evidence>
<dbReference type="CDD" id="cd01949">
    <property type="entry name" value="GGDEF"/>
    <property type="match status" value="1"/>
</dbReference>
<dbReference type="InterPro" id="IPR052155">
    <property type="entry name" value="Biofilm_reg_signaling"/>
</dbReference>
<proteinExistence type="predicted"/>
<dbReference type="NCBIfam" id="TIGR00254">
    <property type="entry name" value="GGDEF"/>
    <property type="match status" value="1"/>
</dbReference>
<comment type="caution">
    <text evidence="2">The sequence shown here is derived from an EMBL/GenBank/DDBJ whole genome shotgun (WGS) entry which is preliminary data.</text>
</comment>
<dbReference type="Pfam" id="PF00990">
    <property type="entry name" value="GGDEF"/>
    <property type="match status" value="1"/>
</dbReference>
<accession>A0ABS7E2P6</accession>
<feature type="domain" description="GGDEF" evidence="1">
    <location>
        <begin position="320"/>
        <end position="459"/>
    </location>
</feature>
<dbReference type="SUPFAM" id="SSF55781">
    <property type="entry name" value="GAF domain-like"/>
    <property type="match status" value="1"/>
</dbReference>
<dbReference type="InterPro" id="IPR029787">
    <property type="entry name" value="Nucleotide_cyclase"/>
</dbReference>
<name>A0ABS7E2P6_9GAMM</name>
<keyword evidence="3" id="KW-1185">Reference proteome</keyword>
<dbReference type="Gene3D" id="3.30.70.270">
    <property type="match status" value="1"/>
</dbReference>
<dbReference type="InterPro" id="IPR013656">
    <property type="entry name" value="PAS_4"/>
</dbReference>
<organism evidence="2 3">
    <name type="scientific">Shewanella nanhaiensis</name>
    <dbReference type="NCBI Taxonomy" id="2864872"/>
    <lineage>
        <taxon>Bacteria</taxon>
        <taxon>Pseudomonadati</taxon>
        <taxon>Pseudomonadota</taxon>
        <taxon>Gammaproteobacteria</taxon>
        <taxon>Alteromonadales</taxon>
        <taxon>Shewanellaceae</taxon>
        <taxon>Shewanella</taxon>
    </lineage>
</organism>
<dbReference type="SUPFAM" id="SSF55073">
    <property type="entry name" value="Nucleotide cyclase"/>
    <property type="match status" value="1"/>
</dbReference>
<dbReference type="SMART" id="SM00267">
    <property type="entry name" value="GGDEF"/>
    <property type="match status" value="1"/>
</dbReference>
<dbReference type="PANTHER" id="PTHR44757:SF2">
    <property type="entry name" value="BIOFILM ARCHITECTURE MAINTENANCE PROTEIN MBAA"/>
    <property type="match status" value="1"/>
</dbReference>
<reference evidence="2 3" key="1">
    <citation type="submission" date="2021-07" db="EMBL/GenBank/DDBJ databases">
        <title>Shewanella sp. nov, isolated from SCS.</title>
        <authorList>
            <person name="Cao W.R."/>
        </authorList>
    </citation>
    <scope>NUCLEOTIDE SEQUENCE [LARGE SCALE GENOMIC DNA]</scope>
    <source>
        <strain evidence="2 3">NR704-98</strain>
    </source>
</reference>
<dbReference type="InterPro" id="IPR000160">
    <property type="entry name" value="GGDEF_dom"/>
</dbReference>